<dbReference type="FunFam" id="3.40.50.300:FF:000533">
    <property type="entry name" value="Helicase, Snf2 family"/>
    <property type="match status" value="1"/>
</dbReference>
<dbReference type="SUPFAM" id="SSF52540">
    <property type="entry name" value="P-loop containing nucleoside triphosphate hydrolases"/>
    <property type="match status" value="2"/>
</dbReference>
<dbReference type="GO" id="GO:0005524">
    <property type="term" value="F:ATP binding"/>
    <property type="evidence" value="ECO:0007669"/>
    <property type="project" value="InterPro"/>
</dbReference>
<dbReference type="Pfam" id="PF00176">
    <property type="entry name" value="SNF2-rel_dom"/>
    <property type="match status" value="1"/>
</dbReference>
<dbReference type="Proteomes" id="UP000272238">
    <property type="component" value="Unassembled WGS sequence"/>
</dbReference>
<keyword evidence="1" id="KW-0378">Hydrolase</keyword>
<dbReference type="EMBL" id="RBZN01000008">
    <property type="protein sequence ID" value="RKQ18434.1"/>
    <property type="molecule type" value="Genomic_DNA"/>
</dbReference>
<keyword evidence="2" id="KW-0479">Metal-binding</keyword>
<keyword evidence="6" id="KW-0547">Nucleotide-binding</keyword>
<evidence type="ECO:0000259" key="5">
    <source>
        <dbReference type="PROSITE" id="PS51194"/>
    </source>
</evidence>
<dbReference type="Pfam" id="PF00271">
    <property type="entry name" value="Helicase_C"/>
    <property type="match status" value="1"/>
</dbReference>
<dbReference type="PROSITE" id="PS50966">
    <property type="entry name" value="ZF_SWIM"/>
    <property type="match status" value="1"/>
</dbReference>
<keyword evidence="6" id="KW-0347">Helicase</keyword>
<dbReference type="InterPro" id="IPR014001">
    <property type="entry name" value="Helicase_ATP-bd"/>
</dbReference>
<evidence type="ECO:0000259" key="4">
    <source>
        <dbReference type="PROSITE" id="PS51192"/>
    </source>
</evidence>
<evidence type="ECO:0000313" key="6">
    <source>
        <dbReference type="EMBL" id="RKQ18434.1"/>
    </source>
</evidence>
<dbReference type="GO" id="GO:0004386">
    <property type="term" value="F:helicase activity"/>
    <property type="evidence" value="ECO:0007669"/>
    <property type="project" value="UniProtKB-KW"/>
</dbReference>
<evidence type="ECO:0000259" key="3">
    <source>
        <dbReference type="PROSITE" id="PS50966"/>
    </source>
</evidence>
<dbReference type="InterPro" id="IPR007527">
    <property type="entry name" value="Znf_SWIM"/>
</dbReference>
<feature type="domain" description="SWIM-type" evidence="3">
    <location>
        <begin position="51"/>
        <end position="89"/>
    </location>
</feature>
<accession>A0A494Z7C9</accession>
<dbReference type="InterPro" id="IPR027417">
    <property type="entry name" value="P-loop_NTPase"/>
</dbReference>
<dbReference type="InterPro" id="IPR013663">
    <property type="entry name" value="Helicase_SWF/SNF/SWI_bac"/>
</dbReference>
<sequence length="1022" mass="119198">MEVTITQKRIIELCGTVSYKKGDSFFRGNKVQILKNETDFCESVVHGVEDFHVTLQNKNGNIQSSCSCSSLLTFKKACQHVAATLIALKEQQHDVTNQFMSLFENKPKQKRGHQQFFETREQLDGQFILRLIRKGNDTFFALEMFIDGFAINVRELLQREVFHIASHFTYDPTIHYFSKEVDEVLSILHQIIKDEIDFENPYVVMIPPSSFDRLLPLIKNTSIFSLQHQPISVIDGPLPILFQLDKTKENYCLSVKGYEALTVFHSYGCVLQYGNLYILQKEDFERFTELVKLIPNDQLVIEKNQLEYFLTNVVPKINRIGEFQISSAVQAEIGKTPLVAKLYLDRLKNRLLASIEFHYENIMIQPLENREFPQMILRDLKKEEEILSIMKESGFTITEGGYYMQNEELEYYFLYHVLPKLHPLTQIYMTTAVRTRIVKEHVFPKIRVKVQKERTDWLEFKFEMDGIKDKQIQEILKALKFKQKYYRLPNGSLLSLETKEMEEIHRFLNTIPEQETDYWAMFNMPITESLKFLDLIEESDVFTAEQSFRDFVDNLLHPETLDFEVPDSLNGILRDYQKHGYKWMKALAHYGFGGVLADDMGLGKTLQSITFIVSELESIRKTGQPVLIVCPSSLTYNWLGELSKFAPEFQAIIIDGKKDEREQLQKELENIDVVITSYPLLRRDRKWYEKQNFHTVFYDEAQNFKNPMTQTFKVVKSIQATNRFGLTGTPIENSLEELWSIYHVVFPHLFQKLEDFSYLPRKYIARRVRPFLLRRTKNDVLTELPGKEETIVLSELEVEQKKLYAALLSRLRYDALKHLNQDTFQQSRIRILAGITRLRQVCCHPALFVDGYQGSSAKYEQLLQILEESRLSGRRVLIFSQFTKMLQMIGRELTNNGQNYFYLDGQTPSEERVELCHRFNEGERDVFLISLKAGGTGLNLTGADTVILYDLWWNPAVEQQATDRAYRMGQKNVVQVIKMIAKGTIEEKINELQNKKKDLISSIVEPGEATLTVDDIREILMI</sequence>
<keyword evidence="7" id="KW-1185">Reference proteome</keyword>
<dbReference type="InterPro" id="IPR049730">
    <property type="entry name" value="SNF2/RAD54-like_C"/>
</dbReference>
<name>A0A494Z7C9_9BACL</name>
<dbReference type="GO" id="GO:0008270">
    <property type="term" value="F:zinc ion binding"/>
    <property type="evidence" value="ECO:0007669"/>
    <property type="project" value="UniProtKB-KW"/>
</dbReference>
<dbReference type="OrthoDB" id="9760715at2"/>
<dbReference type="GO" id="GO:0016787">
    <property type="term" value="F:hydrolase activity"/>
    <property type="evidence" value="ECO:0007669"/>
    <property type="project" value="UniProtKB-KW"/>
</dbReference>
<feature type="domain" description="Helicase C-terminal" evidence="5">
    <location>
        <begin position="858"/>
        <end position="1017"/>
    </location>
</feature>
<feature type="domain" description="Helicase ATP-binding" evidence="4">
    <location>
        <begin position="585"/>
        <end position="748"/>
    </location>
</feature>
<dbReference type="SMART" id="SM00490">
    <property type="entry name" value="HELICc"/>
    <property type="match status" value="1"/>
</dbReference>
<protein>
    <submittedName>
        <fullName evidence="6">Helicase SNF</fullName>
    </submittedName>
</protein>
<gene>
    <name evidence="6" type="ORF">D8M03_05135</name>
</gene>
<dbReference type="SMART" id="SM00487">
    <property type="entry name" value="DEXDc"/>
    <property type="match status" value="1"/>
</dbReference>
<dbReference type="RefSeq" id="WP_121213705.1">
    <property type="nucleotide sequence ID" value="NZ_RBZN01000008.1"/>
</dbReference>
<dbReference type="PROSITE" id="PS51194">
    <property type="entry name" value="HELICASE_CTER"/>
    <property type="match status" value="1"/>
</dbReference>
<dbReference type="InterPro" id="IPR001650">
    <property type="entry name" value="Helicase_C-like"/>
</dbReference>
<reference evidence="6 7" key="1">
    <citation type="journal article" date="2016" name="Antonie Van Leeuwenhoek">
        <title>Lysinibacillus endophyticus sp. nov., an indole-3-acetic acid producing endophytic bacterium isolated from corn root (Zea mays cv. Xinken-5).</title>
        <authorList>
            <person name="Yu J."/>
            <person name="Guan X."/>
            <person name="Liu C."/>
            <person name="Xiang W."/>
            <person name="Yu Z."/>
            <person name="Liu X."/>
            <person name="Wang G."/>
        </authorList>
    </citation>
    <scope>NUCLEOTIDE SEQUENCE [LARGE SCALE GENOMIC DNA]</scope>
    <source>
        <strain evidence="6 7">DSM 100506</strain>
    </source>
</reference>
<dbReference type="PROSITE" id="PS51192">
    <property type="entry name" value="HELICASE_ATP_BIND_1"/>
    <property type="match status" value="1"/>
</dbReference>
<dbReference type="InterPro" id="IPR038718">
    <property type="entry name" value="SNF2-like_sf"/>
</dbReference>
<evidence type="ECO:0000256" key="1">
    <source>
        <dbReference type="ARBA" id="ARBA00022801"/>
    </source>
</evidence>
<organism evidence="6 7">
    <name type="scientific">Ureibacillus endophyticus</name>
    <dbReference type="NCBI Taxonomy" id="1978490"/>
    <lineage>
        <taxon>Bacteria</taxon>
        <taxon>Bacillati</taxon>
        <taxon>Bacillota</taxon>
        <taxon>Bacilli</taxon>
        <taxon>Bacillales</taxon>
        <taxon>Caryophanaceae</taxon>
        <taxon>Ureibacillus</taxon>
    </lineage>
</organism>
<evidence type="ECO:0000256" key="2">
    <source>
        <dbReference type="PROSITE-ProRule" id="PRU00325"/>
    </source>
</evidence>
<keyword evidence="2" id="KW-0862">Zinc</keyword>
<evidence type="ECO:0000313" key="7">
    <source>
        <dbReference type="Proteomes" id="UP000272238"/>
    </source>
</evidence>
<keyword evidence="2" id="KW-0863">Zinc-finger</keyword>
<dbReference type="Gene3D" id="3.40.50.10810">
    <property type="entry name" value="Tandem AAA-ATPase domain"/>
    <property type="match status" value="1"/>
</dbReference>
<dbReference type="AlphaFoldDB" id="A0A494Z7C9"/>
<proteinExistence type="predicted"/>
<keyword evidence="6" id="KW-0067">ATP-binding</keyword>
<dbReference type="Pfam" id="PF04434">
    <property type="entry name" value="SWIM"/>
    <property type="match status" value="1"/>
</dbReference>
<comment type="caution">
    <text evidence="6">The sequence shown here is derived from an EMBL/GenBank/DDBJ whole genome shotgun (WGS) entry which is preliminary data.</text>
</comment>
<dbReference type="PANTHER" id="PTHR10799">
    <property type="entry name" value="SNF2/RAD54 HELICASE FAMILY"/>
    <property type="match status" value="1"/>
</dbReference>
<dbReference type="CDD" id="cd18793">
    <property type="entry name" value="SF2_C_SNF"/>
    <property type="match status" value="1"/>
</dbReference>
<dbReference type="Pfam" id="PF08455">
    <property type="entry name" value="SNF2_assoc"/>
    <property type="match status" value="1"/>
</dbReference>
<dbReference type="InterPro" id="IPR000330">
    <property type="entry name" value="SNF2_N"/>
</dbReference>
<dbReference type="Gene3D" id="3.40.50.300">
    <property type="entry name" value="P-loop containing nucleotide triphosphate hydrolases"/>
    <property type="match status" value="1"/>
</dbReference>